<accession>A0A8X6LR76</accession>
<gene>
    <name evidence="1" type="ORF">TNCT_191491</name>
</gene>
<proteinExistence type="predicted"/>
<comment type="caution">
    <text evidence="1">The sequence shown here is derived from an EMBL/GenBank/DDBJ whole genome shotgun (WGS) entry which is preliminary data.</text>
</comment>
<protein>
    <submittedName>
        <fullName evidence="1">Uncharacterized protein</fullName>
    </submittedName>
</protein>
<evidence type="ECO:0000313" key="1">
    <source>
        <dbReference type="EMBL" id="GFR17667.1"/>
    </source>
</evidence>
<reference evidence="1" key="1">
    <citation type="submission" date="2020-07" db="EMBL/GenBank/DDBJ databases">
        <title>Multicomponent nature underlies the extraordinary mechanical properties of spider dragline silk.</title>
        <authorList>
            <person name="Kono N."/>
            <person name="Nakamura H."/>
            <person name="Mori M."/>
            <person name="Yoshida Y."/>
            <person name="Ohtoshi R."/>
            <person name="Malay A.D."/>
            <person name="Moran D.A.P."/>
            <person name="Tomita M."/>
            <person name="Numata K."/>
            <person name="Arakawa K."/>
        </authorList>
    </citation>
    <scope>NUCLEOTIDE SEQUENCE</scope>
</reference>
<dbReference type="EMBL" id="BMAO01007663">
    <property type="protein sequence ID" value="GFR17667.1"/>
    <property type="molecule type" value="Genomic_DNA"/>
</dbReference>
<sequence length="69" mass="8242">MFNERIFPCNGQINVVIYTVYQQSKKIICFPFVLRPEESRHSFRTKTFRKDRVCDVCRCPSITREIPAK</sequence>
<keyword evidence="2" id="KW-1185">Reference proteome</keyword>
<name>A0A8X6LR76_TRICU</name>
<dbReference type="Proteomes" id="UP000887116">
    <property type="component" value="Unassembled WGS sequence"/>
</dbReference>
<organism evidence="1 2">
    <name type="scientific">Trichonephila clavata</name>
    <name type="common">Joro spider</name>
    <name type="synonym">Nephila clavata</name>
    <dbReference type="NCBI Taxonomy" id="2740835"/>
    <lineage>
        <taxon>Eukaryota</taxon>
        <taxon>Metazoa</taxon>
        <taxon>Ecdysozoa</taxon>
        <taxon>Arthropoda</taxon>
        <taxon>Chelicerata</taxon>
        <taxon>Arachnida</taxon>
        <taxon>Araneae</taxon>
        <taxon>Araneomorphae</taxon>
        <taxon>Entelegynae</taxon>
        <taxon>Araneoidea</taxon>
        <taxon>Nephilidae</taxon>
        <taxon>Trichonephila</taxon>
    </lineage>
</organism>
<dbReference type="AlphaFoldDB" id="A0A8X6LR76"/>
<evidence type="ECO:0000313" key="2">
    <source>
        <dbReference type="Proteomes" id="UP000887116"/>
    </source>
</evidence>
<feature type="non-terminal residue" evidence="1">
    <location>
        <position position="1"/>
    </location>
</feature>